<sequence>MIKSASGNALLNPAKILAQADIGFGETIADLGTGAQAHFTMQAAHVVGDRGRVYGVDVLKSIVKNLESQAKAAGLHNIVPVWSNLEVIGGAKEIANDSVDAALIINVLFQAGDKKENILKEAHRVLKPNGRLVLIDWKKRPSPMGPQLGMRFSAEEITPSLEKVGFRVDHHFKPGEHHWGLIAIKQ</sequence>
<dbReference type="EMBL" id="PEXV01000102">
    <property type="protein sequence ID" value="PIS41460.1"/>
    <property type="molecule type" value="Genomic_DNA"/>
</dbReference>
<dbReference type="AlphaFoldDB" id="A0A2H0YSM4"/>
<feature type="domain" description="Methyltransferase" evidence="1">
    <location>
        <begin position="26"/>
        <end position="138"/>
    </location>
</feature>
<dbReference type="Gene3D" id="3.40.50.150">
    <property type="entry name" value="Vaccinia Virus protein VP39"/>
    <property type="match status" value="1"/>
</dbReference>
<reference evidence="3" key="1">
    <citation type="submission" date="2017-09" db="EMBL/GenBank/DDBJ databases">
        <title>Depth-based differentiation of microbial function through sediment-hosted aquifers and enrichment of novel symbionts in the deep terrestrial subsurface.</title>
        <authorList>
            <person name="Probst A.J."/>
            <person name="Ladd B."/>
            <person name="Jarett J.K."/>
            <person name="Geller-Mcgrath D.E."/>
            <person name="Sieber C.M.K."/>
            <person name="Emerson J.B."/>
            <person name="Anantharaman K."/>
            <person name="Thomas B.C."/>
            <person name="Malmstrom R."/>
            <person name="Stieglmeier M."/>
            <person name="Klingl A."/>
            <person name="Woyke T."/>
            <person name="Ryan C.M."/>
            <person name="Banfield J.F."/>
        </authorList>
    </citation>
    <scope>NUCLEOTIDE SEQUENCE [LARGE SCALE GENOMIC DNA]</scope>
</reference>
<organism evidence="2 3">
    <name type="scientific">Candidatus Kerfeldbacteria bacterium CG08_land_8_20_14_0_20_42_7</name>
    <dbReference type="NCBI Taxonomy" id="2014245"/>
    <lineage>
        <taxon>Bacteria</taxon>
        <taxon>Candidatus Kerfeldiibacteriota</taxon>
    </lineage>
</organism>
<protein>
    <recommendedName>
        <fullName evidence="1">Methyltransferase domain-containing protein</fullName>
    </recommendedName>
</protein>
<dbReference type="SUPFAM" id="SSF53335">
    <property type="entry name" value="S-adenosyl-L-methionine-dependent methyltransferases"/>
    <property type="match status" value="1"/>
</dbReference>
<evidence type="ECO:0000313" key="2">
    <source>
        <dbReference type="EMBL" id="PIS41460.1"/>
    </source>
</evidence>
<dbReference type="InterPro" id="IPR029063">
    <property type="entry name" value="SAM-dependent_MTases_sf"/>
</dbReference>
<proteinExistence type="predicted"/>
<gene>
    <name evidence="2" type="ORF">COT25_03005</name>
</gene>
<comment type="caution">
    <text evidence="2">The sequence shown here is derived from an EMBL/GenBank/DDBJ whole genome shotgun (WGS) entry which is preliminary data.</text>
</comment>
<dbReference type="Pfam" id="PF13847">
    <property type="entry name" value="Methyltransf_31"/>
    <property type="match status" value="1"/>
</dbReference>
<dbReference type="Proteomes" id="UP000228711">
    <property type="component" value="Unassembled WGS sequence"/>
</dbReference>
<evidence type="ECO:0000259" key="1">
    <source>
        <dbReference type="Pfam" id="PF13847"/>
    </source>
</evidence>
<accession>A0A2H0YSM4</accession>
<evidence type="ECO:0000313" key="3">
    <source>
        <dbReference type="Proteomes" id="UP000228711"/>
    </source>
</evidence>
<name>A0A2H0YSM4_9BACT</name>
<dbReference type="CDD" id="cd02440">
    <property type="entry name" value="AdoMet_MTases"/>
    <property type="match status" value="1"/>
</dbReference>
<dbReference type="InterPro" id="IPR025714">
    <property type="entry name" value="Methyltranfer_dom"/>
</dbReference>